<gene>
    <name evidence="1" type="ORF">ENKNEFLB_03128</name>
</gene>
<dbReference type="EMBL" id="CP075371">
    <property type="protein sequence ID" value="QVT80728.1"/>
    <property type="molecule type" value="Genomic_DNA"/>
</dbReference>
<keyword evidence="2" id="KW-1185">Reference proteome</keyword>
<dbReference type="RefSeq" id="WP_214056230.1">
    <property type="nucleotide sequence ID" value="NZ_CP075371.1"/>
</dbReference>
<protein>
    <recommendedName>
        <fullName evidence="3">DUF4192 domain-containing protein</fullName>
    </recommendedName>
</protein>
<name>A0ABX8EJM1_9ACTN</name>
<organism evidence="1 2">
    <name type="scientific">Nocardioides aquaticus</name>
    <dbReference type="NCBI Taxonomy" id="160826"/>
    <lineage>
        <taxon>Bacteria</taxon>
        <taxon>Bacillati</taxon>
        <taxon>Actinomycetota</taxon>
        <taxon>Actinomycetes</taxon>
        <taxon>Propionibacteriales</taxon>
        <taxon>Nocardioidaceae</taxon>
        <taxon>Nocardioides</taxon>
    </lineage>
</organism>
<evidence type="ECO:0000313" key="2">
    <source>
        <dbReference type="Proteomes" id="UP000679307"/>
    </source>
</evidence>
<accession>A0ABX8EJM1</accession>
<dbReference type="Pfam" id="PF13830">
    <property type="entry name" value="DUF4192"/>
    <property type="match status" value="1"/>
</dbReference>
<reference evidence="1 2" key="1">
    <citation type="submission" date="2021-05" db="EMBL/GenBank/DDBJ databases">
        <title>Complete genome of Nocardioides aquaticus KCTC 9944T isolated from meromictic and hypersaline Ekho Lake, Antarctica.</title>
        <authorList>
            <person name="Hwang K."/>
            <person name="Kim K.M."/>
            <person name="Choe H."/>
        </authorList>
    </citation>
    <scope>NUCLEOTIDE SEQUENCE [LARGE SCALE GENOMIC DNA]</scope>
    <source>
        <strain evidence="1 2">KCTC 9944</strain>
    </source>
</reference>
<dbReference type="Proteomes" id="UP000679307">
    <property type="component" value="Chromosome"/>
</dbReference>
<evidence type="ECO:0000313" key="1">
    <source>
        <dbReference type="EMBL" id="QVT80728.1"/>
    </source>
</evidence>
<evidence type="ECO:0008006" key="3">
    <source>
        <dbReference type="Google" id="ProtNLM"/>
    </source>
</evidence>
<dbReference type="InterPro" id="IPR025447">
    <property type="entry name" value="DUF4192"/>
</dbReference>
<proteinExistence type="predicted"/>
<sequence>MPRARETPSLTVRTPEDLLALAPVVLGFTPTDSLVLLTFGPGSFHARADLPARGDPQGVDDLVTMLLDPVRHHGVSRAAVLLFTSDATLARSVAGALGRGLSRARVDVLDSLRAHQGWWWPARGRRPGVPEWGVPYDAAAHPFAAQAVVDGRVTLPSREALVDTLKPVAAAVDEVGALASVAAAAAAAREPAWASAERRWAVALVRDHVRDRTVPEPAALARLVVGLGSFAVRDAVWATTPPAQAAEAARDAADLWTEVVRRCPRRWRAPAAALLAYAAWNSGNGALAWCAIDVADEADPTHTLTGLVAHLLTAAIRPGSFDPAEALSASVPDALGEDPRGASAG</sequence>